<gene>
    <name evidence="3" type="ORF">DKP76_12940</name>
</gene>
<dbReference type="Pfam" id="PF01497">
    <property type="entry name" value="Peripla_BP_2"/>
    <property type="match status" value="1"/>
</dbReference>
<keyword evidence="4" id="KW-1185">Reference proteome</keyword>
<dbReference type="OrthoDB" id="1632039at2"/>
<evidence type="ECO:0000313" key="4">
    <source>
        <dbReference type="Proteomes" id="UP000245865"/>
    </source>
</evidence>
<proteinExistence type="predicted"/>
<dbReference type="GO" id="GO:0071281">
    <property type="term" value="P:cellular response to iron ion"/>
    <property type="evidence" value="ECO:0007669"/>
    <property type="project" value="TreeGrafter"/>
</dbReference>
<reference evidence="3 4" key="1">
    <citation type="submission" date="2018-05" db="EMBL/GenBank/DDBJ databases">
        <title>Comparative genomic sequence analysis between strain HN4 and CCM 8460T (Falsochrobactrum ovis) will provide more evidence to prove that HN4 is a new species of Falsochrobactrum.</title>
        <authorList>
            <person name="Lyu W."/>
            <person name="Sun L."/>
            <person name="Yao L."/>
        </authorList>
    </citation>
    <scope>NUCLEOTIDE SEQUENCE [LARGE SCALE GENOMIC DNA]</scope>
    <source>
        <strain evidence="3 4">HN4</strain>
    </source>
</reference>
<dbReference type="EMBL" id="QGDB01000005">
    <property type="protein sequence ID" value="PWL16951.1"/>
    <property type="molecule type" value="Genomic_DNA"/>
</dbReference>
<dbReference type="InterPro" id="IPR002491">
    <property type="entry name" value="ABC_transptr_periplasmic_BD"/>
</dbReference>
<dbReference type="Gene3D" id="3.40.50.1980">
    <property type="entry name" value="Nitrogenase molybdenum iron protein domain"/>
    <property type="match status" value="2"/>
</dbReference>
<evidence type="ECO:0000259" key="2">
    <source>
        <dbReference type="PROSITE" id="PS50983"/>
    </source>
</evidence>
<feature type="chain" id="PRO_5016308287" evidence="1">
    <location>
        <begin position="29"/>
        <end position="279"/>
    </location>
</feature>
<accession>A0A316J6K4</accession>
<dbReference type="InterPro" id="IPR050902">
    <property type="entry name" value="ABC_Transporter_SBP"/>
</dbReference>
<name>A0A316J6K4_9HYPH</name>
<evidence type="ECO:0000256" key="1">
    <source>
        <dbReference type="SAM" id="SignalP"/>
    </source>
</evidence>
<dbReference type="SUPFAM" id="SSF53807">
    <property type="entry name" value="Helical backbone' metal receptor"/>
    <property type="match status" value="1"/>
</dbReference>
<sequence length="279" mass="30157">MRKRPANRGFSACLMAGLFLVGLSGAQAQPVPKRVVSINVCTDQLAMVLAQDGQLRSVSNLARDPLMSVMADKADRLPVNRAQAEEVFLLQPDLVLAGTFSSRATVGLLRQLGVRVEEFAPARNFEDIMAHMERMGTLLGREDEARKQIAAMKTALAAIRKPAHRRTVALYYANSYTAGRGTLIDDAVRRAGLDNLTEKLGIRGSATLPLELLVVEKPDMIVRSSRGQAPALAFENFQHPALHALGTEARMISLADNLTVCGGPFSVEAVAQLAEAARE</sequence>
<organism evidence="3 4">
    <name type="scientific">Falsochrobactrum shanghaiense</name>
    <dbReference type="NCBI Taxonomy" id="2201899"/>
    <lineage>
        <taxon>Bacteria</taxon>
        <taxon>Pseudomonadati</taxon>
        <taxon>Pseudomonadota</taxon>
        <taxon>Alphaproteobacteria</taxon>
        <taxon>Hyphomicrobiales</taxon>
        <taxon>Brucellaceae</taxon>
        <taxon>Falsochrobactrum</taxon>
    </lineage>
</organism>
<dbReference type="PANTHER" id="PTHR30535:SF34">
    <property type="entry name" value="MOLYBDATE-BINDING PROTEIN MOLA"/>
    <property type="match status" value="1"/>
</dbReference>
<evidence type="ECO:0000313" key="3">
    <source>
        <dbReference type="EMBL" id="PWL16951.1"/>
    </source>
</evidence>
<keyword evidence="1" id="KW-0732">Signal</keyword>
<dbReference type="PROSITE" id="PS50983">
    <property type="entry name" value="FE_B12_PBP"/>
    <property type="match status" value="1"/>
</dbReference>
<dbReference type="Proteomes" id="UP000245865">
    <property type="component" value="Unassembled WGS sequence"/>
</dbReference>
<dbReference type="PANTHER" id="PTHR30535">
    <property type="entry name" value="VITAMIN B12-BINDING PROTEIN"/>
    <property type="match status" value="1"/>
</dbReference>
<feature type="domain" description="Fe/B12 periplasmic-binding" evidence="2">
    <location>
        <begin position="34"/>
        <end position="279"/>
    </location>
</feature>
<comment type="caution">
    <text evidence="3">The sequence shown here is derived from an EMBL/GenBank/DDBJ whole genome shotgun (WGS) entry which is preliminary data.</text>
</comment>
<dbReference type="RefSeq" id="WP_109707233.1">
    <property type="nucleotide sequence ID" value="NZ_QGDB01000005.1"/>
</dbReference>
<feature type="signal peptide" evidence="1">
    <location>
        <begin position="1"/>
        <end position="28"/>
    </location>
</feature>
<dbReference type="AlphaFoldDB" id="A0A316J6K4"/>
<protein>
    <submittedName>
        <fullName evidence="3">ABC transporter substrate-binding protein</fullName>
    </submittedName>
</protein>